<dbReference type="EC" id="2.7.1.48" evidence="1"/>
<evidence type="ECO:0000313" key="2">
    <source>
        <dbReference type="Proteomes" id="UP001145114"/>
    </source>
</evidence>
<reference evidence="1" key="1">
    <citation type="submission" date="2022-06" db="EMBL/GenBank/DDBJ databases">
        <title>Phylogenomic reconstructions and comparative analyses of Kickxellomycotina fungi.</title>
        <authorList>
            <person name="Reynolds N.K."/>
            <person name="Stajich J.E."/>
            <person name="Barry K."/>
            <person name="Grigoriev I.V."/>
            <person name="Crous P."/>
            <person name="Smith M.E."/>
        </authorList>
    </citation>
    <scope>NUCLEOTIDE SEQUENCE</scope>
    <source>
        <strain evidence="1">RSA 2271</strain>
    </source>
</reference>
<proteinExistence type="predicted"/>
<keyword evidence="2" id="KW-1185">Reference proteome</keyword>
<name>A0ACC1HRU1_9FUNG</name>
<accession>A0ACC1HRU1</accession>
<gene>
    <name evidence="1" type="primary">UCK1</name>
    <name evidence="1" type="ORF">EV182_002381</name>
</gene>
<keyword evidence="1" id="KW-0808">Transferase</keyword>
<organism evidence="1 2">
    <name type="scientific">Spiromyces aspiralis</name>
    <dbReference type="NCBI Taxonomy" id="68401"/>
    <lineage>
        <taxon>Eukaryota</taxon>
        <taxon>Fungi</taxon>
        <taxon>Fungi incertae sedis</taxon>
        <taxon>Zoopagomycota</taxon>
        <taxon>Kickxellomycotina</taxon>
        <taxon>Kickxellomycetes</taxon>
        <taxon>Kickxellales</taxon>
        <taxon>Kickxellaceae</taxon>
        <taxon>Spiromyces</taxon>
    </lineage>
</organism>
<protein>
    <submittedName>
        <fullName evidence="1">UMP-CMP kinase</fullName>
        <ecNumber evidence="1">2.7.1.48</ecNumber>
    </submittedName>
</protein>
<sequence length="262" mass="29781">MLVSQSNQGYQNKTFGPTFIGVAGGRGAGKKELCELIVSKLNEKRLNEVTTLVLMIELDDFHRELTDYERELAAKGHALNLDHPDAFDFKLLEEVMVKVCQGAEVTLPRWDPRTMTRTQGDVISARPQVVLVEGILTLYNRNIRRFFDMQIFIEVDADTRLGRNLKTFVEKNQQADGQDASPEALNTYLKNYLLLEKPVFEEFILPSKRWADIIIPRGDENRVAMNLIMHHINDMVISNRNTAAPSEAASKRSSVYTLTPDQ</sequence>
<comment type="caution">
    <text evidence="1">The sequence shown here is derived from an EMBL/GenBank/DDBJ whole genome shotgun (WGS) entry which is preliminary data.</text>
</comment>
<keyword evidence="1" id="KW-0418">Kinase</keyword>
<dbReference type="EMBL" id="JAMZIH010000485">
    <property type="protein sequence ID" value="KAJ1679273.1"/>
    <property type="molecule type" value="Genomic_DNA"/>
</dbReference>
<evidence type="ECO:0000313" key="1">
    <source>
        <dbReference type="EMBL" id="KAJ1679273.1"/>
    </source>
</evidence>
<dbReference type="Proteomes" id="UP001145114">
    <property type="component" value="Unassembled WGS sequence"/>
</dbReference>